<dbReference type="SUPFAM" id="SSF46785">
    <property type="entry name" value="Winged helix' DNA-binding domain"/>
    <property type="match status" value="1"/>
</dbReference>
<keyword evidence="3" id="KW-0804">Transcription</keyword>
<dbReference type="InterPro" id="IPR000524">
    <property type="entry name" value="Tscrpt_reg_HTH_GntR"/>
</dbReference>
<evidence type="ECO:0000259" key="5">
    <source>
        <dbReference type="PROSITE" id="PS50949"/>
    </source>
</evidence>
<name>A0ABY8AHP9_9ACTN</name>
<dbReference type="Proteomes" id="UP001218629">
    <property type="component" value="Chromosome"/>
</dbReference>
<dbReference type="InterPro" id="IPR050679">
    <property type="entry name" value="Bact_HTH_transcr_reg"/>
</dbReference>
<organism evidence="6 7">
    <name type="scientific">Streptomyces yunnanensis</name>
    <dbReference type="NCBI Taxonomy" id="156453"/>
    <lineage>
        <taxon>Bacteria</taxon>
        <taxon>Bacillati</taxon>
        <taxon>Actinomycetota</taxon>
        <taxon>Actinomycetes</taxon>
        <taxon>Kitasatosporales</taxon>
        <taxon>Streptomycetaceae</taxon>
        <taxon>Streptomyces</taxon>
    </lineage>
</organism>
<evidence type="ECO:0000313" key="6">
    <source>
        <dbReference type="EMBL" id="WEB44284.1"/>
    </source>
</evidence>
<keyword evidence="1" id="KW-0805">Transcription regulation</keyword>
<sequence>MSDALTADIRHGRYKPGGHIPSEPELCNRFNVARETVRRVVRVLRERGLIFRRTVGMRGCLTEADDRSSAGDWFGWYALFCMDTGFAGHRIRSFNSSWVGAAGTGTGPGPAVEPGSVLRSRRVQ</sequence>
<dbReference type="Gene3D" id="1.10.10.10">
    <property type="entry name" value="Winged helix-like DNA-binding domain superfamily/Winged helix DNA-binding domain"/>
    <property type="match status" value="1"/>
</dbReference>
<dbReference type="PRINTS" id="PR00035">
    <property type="entry name" value="HTHGNTR"/>
</dbReference>
<dbReference type="EMBL" id="CP095749">
    <property type="protein sequence ID" value="WEB44284.1"/>
    <property type="molecule type" value="Genomic_DNA"/>
</dbReference>
<feature type="region of interest" description="Disordered" evidence="4">
    <location>
        <begin position="103"/>
        <end position="124"/>
    </location>
</feature>
<keyword evidence="7" id="KW-1185">Reference proteome</keyword>
<gene>
    <name evidence="6" type="ORF">MOV08_36665</name>
</gene>
<dbReference type="PANTHER" id="PTHR44846">
    <property type="entry name" value="MANNOSYL-D-GLYCERATE TRANSPORT/METABOLISM SYSTEM REPRESSOR MNGR-RELATED"/>
    <property type="match status" value="1"/>
</dbReference>
<proteinExistence type="predicted"/>
<dbReference type="PROSITE" id="PS50949">
    <property type="entry name" value="HTH_GNTR"/>
    <property type="match status" value="1"/>
</dbReference>
<keyword evidence="2" id="KW-0238">DNA-binding</keyword>
<evidence type="ECO:0000256" key="2">
    <source>
        <dbReference type="ARBA" id="ARBA00023125"/>
    </source>
</evidence>
<dbReference type="Pfam" id="PF00392">
    <property type="entry name" value="GntR"/>
    <property type="match status" value="1"/>
</dbReference>
<accession>A0ABY8AHP9</accession>
<dbReference type="RefSeq" id="WP_275310476.1">
    <property type="nucleotide sequence ID" value="NZ_CP095749.1"/>
</dbReference>
<dbReference type="PANTHER" id="PTHR44846:SF1">
    <property type="entry name" value="MANNOSYL-D-GLYCERATE TRANSPORT_METABOLISM SYSTEM REPRESSOR MNGR-RELATED"/>
    <property type="match status" value="1"/>
</dbReference>
<dbReference type="SMART" id="SM00345">
    <property type="entry name" value="HTH_GNTR"/>
    <property type="match status" value="1"/>
</dbReference>
<evidence type="ECO:0000256" key="1">
    <source>
        <dbReference type="ARBA" id="ARBA00023015"/>
    </source>
</evidence>
<evidence type="ECO:0000313" key="7">
    <source>
        <dbReference type="Proteomes" id="UP001218629"/>
    </source>
</evidence>
<dbReference type="InterPro" id="IPR036388">
    <property type="entry name" value="WH-like_DNA-bd_sf"/>
</dbReference>
<protein>
    <submittedName>
        <fullName evidence="6">GntR family transcriptional regulator</fullName>
    </submittedName>
</protein>
<feature type="domain" description="HTH gntR-type" evidence="5">
    <location>
        <begin position="1"/>
        <end position="65"/>
    </location>
</feature>
<evidence type="ECO:0000256" key="3">
    <source>
        <dbReference type="ARBA" id="ARBA00023163"/>
    </source>
</evidence>
<reference evidence="6 7" key="1">
    <citation type="submission" date="2022-03" db="EMBL/GenBank/DDBJ databases">
        <title>Streptomyces yunnanensis P86,complete genome.</title>
        <authorList>
            <person name="Chen S."/>
            <person name="Zhang Q."/>
        </authorList>
    </citation>
    <scope>NUCLEOTIDE SEQUENCE [LARGE SCALE GENOMIC DNA]</scope>
    <source>
        <strain evidence="6 7">P86</strain>
    </source>
</reference>
<evidence type="ECO:0000256" key="4">
    <source>
        <dbReference type="SAM" id="MobiDB-lite"/>
    </source>
</evidence>
<dbReference type="InterPro" id="IPR036390">
    <property type="entry name" value="WH_DNA-bd_sf"/>
</dbReference>